<feature type="site" description="Deprotonates C-terminal active site Cys" evidence="8">
    <location>
        <position position="23"/>
    </location>
</feature>
<evidence type="ECO:0000313" key="11">
    <source>
        <dbReference type="EMBL" id="AFM12325.1"/>
    </source>
</evidence>
<keyword evidence="5 9" id="KW-0676">Redox-active center</keyword>
<evidence type="ECO:0000256" key="5">
    <source>
        <dbReference type="ARBA" id="ARBA00023284"/>
    </source>
</evidence>
<reference evidence="11 12" key="1">
    <citation type="submission" date="2012-06" db="EMBL/GenBank/DDBJ databases">
        <title>The complete chromosome of genome of Turneriella parva DSM 21527.</title>
        <authorList>
            <consortium name="US DOE Joint Genome Institute (JGI-PGF)"/>
            <person name="Lucas S."/>
            <person name="Han J."/>
            <person name="Lapidus A."/>
            <person name="Bruce D."/>
            <person name="Goodwin L."/>
            <person name="Pitluck S."/>
            <person name="Peters L."/>
            <person name="Kyrpides N."/>
            <person name="Mavromatis K."/>
            <person name="Ivanova N."/>
            <person name="Mikhailova N."/>
            <person name="Chertkov O."/>
            <person name="Detter J.C."/>
            <person name="Tapia R."/>
            <person name="Han C."/>
            <person name="Land M."/>
            <person name="Hauser L."/>
            <person name="Markowitz V."/>
            <person name="Cheng J.-F."/>
            <person name="Hugenholtz P."/>
            <person name="Woyke T."/>
            <person name="Wu D."/>
            <person name="Gronow S."/>
            <person name="Wellnitz S."/>
            <person name="Brambilla E."/>
            <person name="Klenk H.-P."/>
            <person name="Eisen J.A."/>
        </authorList>
    </citation>
    <scope>NUCLEOTIDE SEQUENCE [LARGE SCALE GENOMIC DNA]</scope>
    <source>
        <strain evidence="12">ATCC BAA-1111 / DSM 21527 / NCTC 11395 / H</strain>
    </source>
</reference>
<dbReference type="PROSITE" id="PS00194">
    <property type="entry name" value="THIOREDOXIN_1"/>
    <property type="match status" value="1"/>
</dbReference>
<evidence type="ECO:0000256" key="6">
    <source>
        <dbReference type="NCBIfam" id="TIGR01068"/>
    </source>
</evidence>
<accession>I4B4W8</accession>
<organism evidence="11 12">
    <name type="scientific">Turneriella parva (strain ATCC BAA-1111 / DSM 21527 / NCTC 11395 / H)</name>
    <name type="common">Leptospira parva</name>
    <dbReference type="NCBI Taxonomy" id="869212"/>
    <lineage>
        <taxon>Bacteria</taxon>
        <taxon>Pseudomonadati</taxon>
        <taxon>Spirochaetota</taxon>
        <taxon>Spirochaetia</taxon>
        <taxon>Leptospirales</taxon>
        <taxon>Leptospiraceae</taxon>
        <taxon>Turneriella</taxon>
    </lineage>
</organism>
<dbReference type="PRINTS" id="PR00421">
    <property type="entry name" value="THIOREDOXIN"/>
</dbReference>
<keyword evidence="12" id="KW-1185">Reference proteome</keyword>
<proteinExistence type="inferred from homology"/>
<dbReference type="RefSeq" id="WP_014802836.1">
    <property type="nucleotide sequence ID" value="NC_018020.1"/>
</dbReference>
<dbReference type="HOGENOM" id="CLU_090389_10_4_12"/>
<evidence type="ECO:0000256" key="1">
    <source>
        <dbReference type="ARBA" id="ARBA00008987"/>
    </source>
</evidence>
<dbReference type="FunFam" id="3.40.30.10:FF:000001">
    <property type="entry name" value="Thioredoxin"/>
    <property type="match status" value="1"/>
</dbReference>
<dbReference type="SUPFAM" id="SSF52833">
    <property type="entry name" value="Thioredoxin-like"/>
    <property type="match status" value="1"/>
</dbReference>
<dbReference type="GO" id="GO:0045454">
    <property type="term" value="P:cell redox homeostasis"/>
    <property type="evidence" value="ECO:0007669"/>
    <property type="project" value="TreeGrafter"/>
</dbReference>
<evidence type="ECO:0000256" key="3">
    <source>
        <dbReference type="ARBA" id="ARBA00022982"/>
    </source>
</evidence>
<dbReference type="GO" id="GO:0015035">
    <property type="term" value="F:protein-disulfide reductase activity"/>
    <property type="evidence" value="ECO:0007669"/>
    <property type="project" value="UniProtKB-UniRule"/>
</dbReference>
<dbReference type="PANTHER" id="PTHR45663:SF11">
    <property type="entry name" value="GEO12009P1"/>
    <property type="match status" value="1"/>
</dbReference>
<sequence>MTASQVTKFDELIQQSEVPVLVDFYADWCGPCHMLAPILKDLKAAWGDRIRLIKVDTEAQPGIAGRYQISGIPTLIMFKNGQVVHRTSGVMPLARLQAEFGKFL</sequence>
<dbReference type="NCBIfam" id="TIGR01068">
    <property type="entry name" value="thioredoxin"/>
    <property type="match status" value="1"/>
</dbReference>
<feature type="site" description="Contributes to redox potential value" evidence="8">
    <location>
        <position position="30"/>
    </location>
</feature>
<protein>
    <recommendedName>
        <fullName evidence="6 7">Thioredoxin</fullName>
    </recommendedName>
</protein>
<dbReference type="KEGG" id="tpx:Turpa_1677"/>
<dbReference type="Proteomes" id="UP000006048">
    <property type="component" value="Chromosome"/>
</dbReference>
<dbReference type="InterPro" id="IPR017937">
    <property type="entry name" value="Thioredoxin_CS"/>
</dbReference>
<evidence type="ECO:0000259" key="10">
    <source>
        <dbReference type="PROSITE" id="PS51352"/>
    </source>
</evidence>
<dbReference type="PANTHER" id="PTHR45663">
    <property type="entry name" value="GEO12009P1"/>
    <property type="match status" value="1"/>
</dbReference>
<evidence type="ECO:0000313" key="12">
    <source>
        <dbReference type="Proteomes" id="UP000006048"/>
    </source>
</evidence>
<feature type="active site" description="Nucleophile" evidence="8">
    <location>
        <position position="29"/>
    </location>
</feature>
<evidence type="ECO:0000256" key="2">
    <source>
        <dbReference type="ARBA" id="ARBA00022448"/>
    </source>
</evidence>
<feature type="disulfide bond" description="Redox-active" evidence="9">
    <location>
        <begin position="29"/>
        <end position="32"/>
    </location>
</feature>
<dbReference type="Pfam" id="PF00085">
    <property type="entry name" value="Thioredoxin"/>
    <property type="match status" value="1"/>
</dbReference>
<dbReference type="CDD" id="cd02947">
    <property type="entry name" value="TRX_family"/>
    <property type="match status" value="1"/>
</dbReference>
<keyword evidence="3" id="KW-0249">Electron transport</keyword>
<comment type="similarity">
    <text evidence="1 7">Belongs to the thioredoxin family.</text>
</comment>
<dbReference type="InterPro" id="IPR036249">
    <property type="entry name" value="Thioredoxin-like_sf"/>
</dbReference>
<dbReference type="EMBL" id="CP002959">
    <property type="protein sequence ID" value="AFM12325.1"/>
    <property type="molecule type" value="Genomic_DNA"/>
</dbReference>
<feature type="active site" description="Nucleophile" evidence="8">
    <location>
        <position position="32"/>
    </location>
</feature>
<evidence type="ECO:0000256" key="7">
    <source>
        <dbReference type="PIRNR" id="PIRNR000077"/>
    </source>
</evidence>
<dbReference type="OrthoDB" id="9790390at2"/>
<keyword evidence="2" id="KW-0813">Transport</keyword>
<dbReference type="Gene3D" id="3.40.30.10">
    <property type="entry name" value="Glutaredoxin"/>
    <property type="match status" value="1"/>
</dbReference>
<dbReference type="PIRSF" id="PIRSF000077">
    <property type="entry name" value="Thioredoxin"/>
    <property type="match status" value="1"/>
</dbReference>
<evidence type="ECO:0000256" key="9">
    <source>
        <dbReference type="PIRSR" id="PIRSR000077-4"/>
    </source>
</evidence>
<dbReference type="PATRIC" id="fig|869212.3.peg.1671"/>
<name>I4B4W8_TURPD</name>
<dbReference type="STRING" id="869212.Turpa_1677"/>
<dbReference type="InterPro" id="IPR005746">
    <property type="entry name" value="Thioredoxin"/>
</dbReference>
<keyword evidence="4 9" id="KW-1015">Disulfide bond</keyword>
<evidence type="ECO:0000256" key="4">
    <source>
        <dbReference type="ARBA" id="ARBA00023157"/>
    </source>
</evidence>
<gene>
    <name evidence="11" type="ordered locus">Turpa_1677</name>
</gene>
<feature type="domain" description="Thioredoxin" evidence="10">
    <location>
        <begin position="1"/>
        <end position="104"/>
    </location>
</feature>
<dbReference type="PROSITE" id="PS51352">
    <property type="entry name" value="THIOREDOXIN_2"/>
    <property type="match status" value="1"/>
</dbReference>
<dbReference type="InterPro" id="IPR013766">
    <property type="entry name" value="Thioredoxin_domain"/>
</dbReference>
<dbReference type="GO" id="GO:0005829">
    <property type="term" value="C:cytosol"/>
    <property type="evidence" value="ECO:0007669"/>
    <property type="project" value="TreeGrafter"/>
</dbReference>
<feature type="site" description="Contributes to redox potential value" evidence="8">
    <location>
        <position position="31"/>
    </location>
</feature>
<evidence type="ECO:0000256" key="8">
    <source>
        <dbReference type="PIRSR" id="PIRSR000077-1"/>
    </source>
</evidence>
<dbReference type="AlphaFoldDB" id="I4B4W8"/>